<dbReference type="EMBL" id="CM007893">
    <property type="protein sequence ID" value="OTG29531.1"/>
    <property type="molecule type" value="Genomic_DNA"/>
</dbReference>
<keyword evidence="2" id="KW-1185">Reference proteome</keyword>
<dbReference type="Proteomes" id="UP000215914">
    <property type="component" value="Chromosome 4"/>
</dbReference>
<name>A0A251V4J2_HELAN</name>
<dbReference type="AlphaFoldDB" id="A0A251V4J2"/>
<proteinExistence type="predicted"/>
<gene>
    <name evidence="1" type="ORF">HannXRQ_Chr04g0123281</name>
</gene>
<evidence type="ECO:0000313" key="2">
    <source>
        <dbReference type="Proteomes" id="UP000215914"/>
    </source>
</evidence>
<dbReference type="Gene3D" id="1.10.287.10">
    <property type="entry name" value="S15/NS1, RNA-binding"/>
    <property type="match status" value="1"/>
</dbReference>
<organism evidence="1 2">
    <name type="scientific">Helianthus annuus</name>
    <name type="common">Common sunflower</name>
    <dbReference type="NCBI Taxonomy" id="4232"/>
    <lineage>
        <taxon>Eukaryota</taxon>
        <taxon>Viridiplantae</taxon>
        <taxon>Streptophyta</taxon>
        <taxon>Embryophyta</taxon>
        <taxon>Tracheophyta</taxon>
        <taxon>Spermatophyta</taxon>
        <taxon>Magnoliopsida</taxon>
        <taxon>eudicotyledons</taxon>
        <taxon>Gunneridae</taxon>
        <taxon>Pentapetalae</taxon>
        <taxon>asterids</taxon>
        <taxon>campanulids</taxon>
        <taxon>Asterales</taxon>
        <taxon>Asteraceae</taxon>
        <taxon>Asteroideae</taxon>
        <taxon>Heliantheae alliance</taxon>
        <taxon>Heliantheae</taxon>
        <taxon>Helianthus</taxon>
    </lineage>
</organism>
<reference evidence="2" key="1">
    <citation type="journal article" date="2017" name="Nature">
        <title>The sunflower genome provides insights into oil metabolism, flowering and Asterid evolution.</title>
        <authorList>
            <person name="Badouin H."/>
            <person name="Gouzy J."/>
            <person name="Grassa C.J."/>
            <person name="Murat F."/>
            <person name="Staton S.E."/>
            <person name="Cottret L."/>
            <person name="Lelandais-Briere C."/>
            <person name="Owens G.L."/>
            <person name="Carrere S."/>
            <person name="Mayjonade B."/>
            <person name="Legrand L."/>
            <person name="Gill N."/>
            <person name="Kane N.C."/>
            <person name="Bowers J.E."/>
            <person name="Hubner S."/>
            <person name="Bellec A."/>
            <person name="Berard A."/>
            <person name="Berges H."/>
            <person name="Blanchet N."/>
            <person name="Boniface M.C."/>
            <person name="Brunel D."/>
            <person name="Catrice O."/>
            <person name="Chaidir N."/>
            <person name="Claudel C."/>
            <person name="Donnadieu C."/>
            <person name="Faraut T."/>
            <person name="Fievet G."/>
            <person name="Helmstetter N."/>
            <person name="King M."/>
            <person name="Knapp S.J."/>
            <person name="Lai Z."/>
            <person name="Le Paslier M.C."/>
            <person name="Lippi Y."/>
            <person name="Lorenzon L."/>
            <person name="Mandel J.R."/>
            <person name="Marage G."/>
            <person name="Marchand G."/>
            <person name="Marquand E."/>
            <person name="Bret-Mestries E."/>
            <person name="Morien E."/>
            <person name="Nambeesan S."/>
            <person name="Nguyen T."/>
            <person name="Pegot-Espagnet P."/>
            <person name="Pouilly N."/>
            <person name="Raftis F."/>
            <person name="Sallet E."/>
            <person name="Schiex T."/>
            <person name="Thomas J."/>
            <person name="Vandecasteele C."/>
            <person name="Vares D."/>
            <person name="Vear F."/>
            <person name="Vautrin S."/>
            <person name="Crespi M."/>
            <person name="Mangin B."/>
            <person name="Burke J.M."/>
            <person name="Salse J."/>
            <person name="Munos S."/>
            <person name="Vincourt P."/>
            <person name="Rieseberg L.H."/>
            <person name="Langlade N.B."/>
        </authorList>
    </citation>
    <scope>NUCLEOTIDE SEQUENCE [LARGE SCALE GENOMIC DNA]</scope>
    <source>
        <strain evidence="2">cv. SF193</strain>
    </source>
</reference>
<protein>
    <submittedName>
        <fullName evidence="1">Uncharacterized protein</fullName>
    </submittedName>
</protein>
<sequence length="360" mass="42029">MGSSRKKMKKTMDGCERLVSSDSVYEIAKKKKSNNTSKRKKKKKRSQYVTIELKDRRKFFCKEFKDMRKLSSNDEPFHLSWSQICKILAIIRSRKTPTPDIYVKWGEYAMSFYLKMCTCFGVDYQHLEATDCGNKLLLPETSLKEQEEHTECSGVNQLLTTNMSYEERLYQIEHEEVGYSLAIHTGPFEFGSYSSGKTPDYIPYHLYLLVKEAVDIMKRSEWHKNTNDLIDLTRVEAKIRFFCTYFHSHLPTDWEYRRDKAGSVVAGYDTMRQPRYDMAGYTPIGDRVEDELDDKSGLSPKELMDVTSIIHSRKTPTFWEMGWQEIIFYCKLCSCFGIDYHCLEAASVDDVCLMNMGRNG</sequence>
<evidence type="ECO:0000313" key="1">
    <source>
        <dbReference type="EMBL" id="OTG29531.1"/>
    </source>
</evidence>
<dbReference type="InParanoid" id="A0A251V4J2"/>
<accession>A0A251V4J2</accession>